<dbReference type="SUPFAM" id="SSF50939">
    <property type="entry name" value="Sialidases"/>
    <property type="match status" value="1"/>
</dbReference>
<name>A0A6P1M5U4_9BACT</name>
<dbReference type="PANTHER" id="PTHR43752">
    <property type="entry name" value="BNR/ASP-BOX REPEAT FAMILY PROTEIN"/>
    <property type="match status" value="1"/>
</dbReference>
<dbReference type="InterPro" id="IPR036278">
    <property type="entry name" value="Sialidase_sf"/>
</dbReference>
<evidence type="ECO:0000313" key="2">
    <source>
        <dbReference type="EMBL" id="QHI69402.1"/>
    </source>
</evidence>
<reference evidence="2 3" key="1">
    <citation type="submission" date="2020-01" db="EMBL/GenBank/DDBJ databases">
        <title>Ponticoccus aerotolerans gen. nov., sp. nov., an anaerobic bacterium and proposal of Ponticoccusceae fam. nov., Ponticoccusles ord. nov. and Ponticoccuse classis nov. in the phylum Kiritimatiellaeota.</title>
        <authorList>
            <person name="Zhou L.Y."/>
            <person name="Du Z.J."/>
        </authorList>
    </citation>
    <scope>NUCLEOTIDE SEQUENCE [LARGE SCALE GENOMIC DNA]</scope>
    <source>
        <strain evidence="2 3">S-5007</strain>
    </source>
</reference>
<dbReference type="AlphaFoldDB" id="A0A6P1M5U4"/>
<dbReference type="KEGG" id="taer:GT409_08030"/>
<dbReference type="InterPro" id="IPR011040">
    <property type="entry name" value="Sialidase"/>
</dbReference>
<evidence type="ECO:0000313" key="3">
    <source>
        <dbReference type="Proteomes" id="UP000464954"/>
    </source>
</evidence>
<sequence>MKINRIKPVVCAVVMLAAGGESGETRRAEAPNPSAPLRLAGGLLNGADDATWGFPEIPGAYVRVIYRADEQTGTFVNHPQLAFFKGRMYAAFQLCPANEDSSDSVAVYSSSSDLNEWTVPEVIGPPDVGNTFRASVGWLQDSDRLYALILRRDETFEVAQTEYRFSTDGANWSDLQVLIPDMMGSAGGRAVIPGGRILMLGHGNREVDGRSQRETLVYYHAGGDFSTGWKQADTPQEILKYSSADKVTARGIEPDWFRRPNGELVQVYRDIVRSGYVLASVSTDDGERWSVPLLTDIPDSSNMQCAGNLPDGTCYMITTPGPVEKNNDRLQPRTPLVLWLSEDGVVFDRAFLVRRAPPRRRFEGKSKTFGYSYVGSLVHDGVLYIAYATNKEDIEMSCIPLNSLKGTDVTAGRRSAGF</sequence>
<dbReference type="CDD" id="cd15482">
    <property type="entry name" value="Sialidase_non-viral"/>
    <property type="match status" value="1"/>
</dbReference>
<dbReference type="Pfam" id="PF13088">
    <property type="entry name" value="BNR_2"/>
    <property type="match status" value="1"/>
</dbReference>
<keyword evidence="3" id="KW-1185">Reference proteome</keyword>
<organism evidence="2 3">
    <name type="scientific">Tichowtungia aerotolerans</name>
    <dbReference type="NCBI Taxonomy" id="2697043"/>
    <lineage>
        <taxon>Bacteria</taxon>
        <taxon>Pseudomonadati</taxon>
        <taxon>Kiritimatiellota</taxon>
        <taxon>Tichowtungiia</taxon>
        <taxon>Tichowtungiales</taxon>
        <taxon>Tichowtungiaceae</taxon>
        <taxon>Tichowtungia</taxon>
    </lineage>
</organism>
<accession>A0A6P1M5U4</accession>
<dbReference type="PANTHER" id="PTHR43752:SF2">
    <property type="entry name" value="BNR_ASP-BOX REPEAT FAMILY PROTEIN"/>
    <property type="match status" value="1"/>
</dbReference>
<gene>
    <name evidence="2" type="ORF">GT409_08030</name>
</gene>
<dbReference type="RefSeq" id="WP_160628584.1">
    <property type="nucleotide sequence ID" value="NZ_CP047593.1"/>
</dbReference>
<protein>
    <recommendedName>
        <fullName evidence="1">Sialidase domain-containing protein</fullName>
    </recommendedName>
</protein>
<evidence type="ECO:0000259" key="1">
    <source>
        <dbReference type="Pfam" id="PF13088"/>
    </source>
</evidence>
<dbReference type="EMBL" id="CP047593">
    <property type="protein sequence ID" value="QHI69402.1"/>
    <property type="molecule type" value="Genomic_DNA"/>
</dbReference>
<proteinExistence type="predicted"/>
<feature type="domain" description="Sialidase" evidence="1">
    <location>
        <begin position="87"/>
        <end position="374"/>
    </location>
</feature>
<dbReference type="Gene3D" id="2.120.10.10">
    <property type="match status" value="1"/>
</dbReference>
<dbReference type="Proteomes" id="UP000464954">
    <property type="component" value="Chromosome"/>
</dbReference>